<dbReference type="CDD" id="cd03221">
    <property type="entry name" value="ABCF_EF-3"/>
    <property type="match status" value="2"/>
</dbReference>
<gene>
    <name evidence="6" type="ORF">JL107_12595</name>
</gene>
<feature type="domain" description="ABC transporter" evidence="5">
    <location>
        <begin position="6"/>
        <end position="225"/>
    </location>
</feature>
<evidence type="ECO:0000256" key="2">
    <source>
        <dbReference type="ARBA" id="ARBA00022840"/>
    </source>
</evidence>
<evidence type="ECO:0000256" key="4">
    <source>
        <dbReference type="SAM" id="MobiDB-lite"/>
    </source>
</evidence>
<dbReference type="Proteomes" id="UP000663801">
    <property type="component" value="Unassembled WGS sequence"/>
</dbReference>
<dbReference type="InterPro" id="IPR017871">
    <property type="entry name" value="ABC_transporter-like_CS"/>
</dbReference>
<dbReference type="Gene3D" id="3.40.50.300">
    <property type="entry name" value="P-loop containing nucleotide triphosphate hydrolases"/>
    <property type="match status" value="2"/>
</dbReference>
<protein>
    <submittedName>
        <fullName evidence="6">ABC-F family ATP-binding cassette domain-containing protein</fullName>
    </submittedName>
</protein>
<keyword evidence="2 6" id="KW-0067">ATP-binding</keyword>
<keyword evidence="3" id="KW-0175">Coiled coil</keyword>
<evidence type="ECO:0000256" key="1">
    <source>
        <dbReference type="ARBA" id="ARBA00022741"/>
    </source>
</evidence>
<dbReference type="InterPro" id="IPR027417">
    <property type="entry name" value="P-loop_NTPase"/>
</dbReference>
<dbReference type="InterPro" id="IPR003439">
    <property type="entry name" value="ABC_transporter-like_ATP-bd"/>
</dbReference>
<dbReference type="PROSITE" id="PS50893">
    <property type="entry name" value="ABC_TRANSPORTER_2"/>
    <property type="match status" value="2"/>
</dbReference>
<evidence type="ECO:0000313" key="6">
    <source>
        <dbReference type="EMBL" id="MBM9477284.1"/>
    </source>
</evidence>
<keyword evidence="1" id="KW-0547">Nucleotide-binding</keyword>
<dbReference type="PANTHER" id="PTHR42855">
    <property type="entry name" value="ABC TRANSPORTER ATP-BINDING SUBUNIT"/>
    <property type="match status" value="1"/>
</dbReference>
<proteinExistence type="predicted"/>
<dbReference type="PROSITE" id="PS00211">
    <property type="entry name" value="ABC_TRANSPORTER_1"/>
    <property type="match status" value="2"/>
</dbReference>
<evidence type="ECO:0000256" key="3">
    <source>
        <dbReference type="SAM" id="Coils"/>
    </source>
</evidence>
<dbReference type="InterPro" id="IPR003593">
    <property type="entry name" value="AAA+_ATPase"/>
</dbReference>
<evidence type="ECO:0000259" key="5">
    <source>
        <dbReference type="PROSITE" id="PS50893"/>
    </source>
</evidence>
<feature type="coiled-coil region" evidence="3">
    <location>
        <begin position="556"/>
        <end position="614"/>
    </location>
</feature>
<sequence>MMVNLVNLEAVTVVHGVRPVLDGVSLGVQRGDRIGVLGLNGSGKSTLLGILAGLRPPDTGRVSVLGGTTFAVVAQASVTGTGATVRDAVLSRFGEAEHSWASDSSVRAVLTGLGLAGLGLDSPVDSLSGGEQRRVALAAALVTEADLMVLDEPTNHLDIEAVDWLAQHLRSRSGACVVVTHDRWFLDAVATTTWEVVDGQVLIREGGYSDWVFARAERQRLDRAAEERRRNLARKELAWLRRGPPARTSKPRYRIEAAEALIADVPPARDTVALQAFARRRLGRDVIDLENVTATVTAADGREKVLLDEQTWRVGPGDRIGIVGVNGSGKSTMLRIAVGMRETQGGKAKLGTTVRLGYLSQEVTELPLEGRLIEAITSVASSVNLDGKDVSAGQLAERFGFSAAQQWTQVKSLSGGERRRLQLLRVLMSEPNVLVLDEPTNDLDTDTLAALEDLLDSWPGTLLVVSHDRYLIERVTDTVIGLLGDGTISQLVRGVPEYLERREAAIAAEQTERTDQAAQNKQDRQAAKASAASAAPSAAAVAPAAAASAGPSATETRALRKDLQRLERSLESLRRKETQLHGKLADVGGDFAAAAALDAELRQVGSERDTVEEQWLELAEQLES</sequence>
<keyword evidence="7" id="KW-1185">Reference proteome</keyword>
<dbReference type="Pfam" id="PF00005">
    <property type="entry name" value="ABC_tran"/>
    <property type="match status" value="2"/>
</dbReference>
<accession>A0A939C5U2</accession>
<dbReference type="GO" id="GO:0016887">
    <property type="term" value="F:ATP hydrolysis activity"/>
    <property type="evidence" value="ECO:0007669"/>
    <property type="project" value="InterPro"/>
</dbReference>
<comment type="caution">
    <text evidence="6">The sequence shown here is derived from an EMBL/GenBank/DDBJ whole genome shotgun (WGS) entry which is preliminary data.</text>
</comment>
<feature type="compositionally biased region" description="Basic and acidic residues" evidence="4">
    <location>
        <begin position="509"/>
        <end position="526"/>
    </location>
</feature>
<feature type="domain" description="ABC transporter" evidence="5">
    <location>
        <begin position="287"/>
        <end position="510"/>
    </location>
</feature>
<dbReference type="AlphaFoldDB" id="A0A939C5U2"/>
<dbReference type="GO" id="GO:0005524">
    <property type="term" value="F:ATP binding"/>
    <property type="evidence" value="ECO:0007669"/>
    <property type="project" value="UniProtKB-KW"/>
</dbReference>
<organism evidence="6 7">
    <name type="scientific">Nakamurella flavida</name>
    <dbReference type="NCBI Taxonomy" id="363630"/>
    <lineage>
        <taxon>Bacteria</taxon>
        <taxon>Bacillati</taxon>
        <taxon>Actinomycetota</taxon>
        <taxon>Actinomycetes</taxon>
        <taxon>Nakamurellales</taxon>
        <taxon>Nakamurellaceae</taxon>
        <taxon>Nakamurella</taxon>
    </lineage>
</organism>
<dbReference type="PANTHER" id="PTHR42855:SF1">
    <property type="entry name" value="ABC TRANSPORTER DOMAIN-CONTAINING PROTEIN"/>
    <property type="match status" value="1"/>
</dbReference>
<dbReference type="SUPFAM" id="SSF52540">
    <property type="entry name" value="P-loop containing nucleoside triphosphate hydrolases"/>
    <property type="match status" value="2"/>
</dbReference>
<dbReference type="InterPro" id="IPR051309">
    <property type="entry name" value="ABCF_ATPase"/>
</dbReference>
<name>A0A939C5U2_9ACTN</name>
<dbReference type="SMART" id="SM00382">
    <property type="entry name" value="AAA"/>
    <property type="match status" value="2"/>
</dbReference>
<reference evidence="6" key="1">
    <citation type="submission" date="2021-01" db="EMBL/GenBank/DDBJ databases">
        <title>KCTC 19127 draft genome.</title>
        <authorList>
            <person name="An D."/>
        </authorList>
    </citation>
    <scope>NUCLEOTIDE SEQUENCE</scope>
    <source>
        <strain evidence="6">KCTC 19127</strain>
    </source>
</reference>
<evidence type="ECO:0000313" key="7">
    <source>
        <dbReference type="Proteomes" id="UP000663801"/>
    </source>
</evidence>
<dbReference type="EMBL" id="JAERWL010000010">
    <property type="protein sequence ID" value="MBM9477284.1"/>
    <property type="molecule type" value="Genomic_DNA"/>
</dbReference>
<feature type="region of interest" description="Disordered" evidence="4">
    <location>
        <begin position="509"/>
        <end position="531"/>
    </location>
</feature>